<dbReference type="InterPro" id="IPR039491">
    <property type="entry name" value="REX1-B"/>
</dbReference>
<protein>
    <recommendedName>
        <fullName evidence="3">Required for excision 1-B domain-containing protein</fullName>
    </recommendedName>
</protein>
<name>A0AAE1NSP6_9EUCA</name>
<dbReference type="EMBL" id="JAWZYT010004065">
    <property type="protein sequence ID" value="KAK4295509.1"/>
    <property type="molecule type" value="Genomic_DNA"/>
</dbReference>
<sequence>MKDQSVMVMEEGVAPLIREFYQQQEERVHSYRLLEEGHKIYLSTGPNYDFPTFRQLVHDVTQDFKRVSEGIITLEKRMRTDGHVAPANLVAKLQDAEKRKLELTVHLQLSRQMAAENEGGELEEAKVREVRGELGKVVENINDHLADLRYHLHTGE</sequence>
<gene>
    <name evidence="1" type="ORF">Pmani_031932</name>
</gene>
<keyword evidence="2" id="KW-1185">Reference proteome</keyword>
<proteinExistence type="predicted"/>
<dbReference type="PANTHER" id="PTHR28309:SF1">
    <property type="entry name" value="REQUIRED FOR EXCISION 1-B DOMAIN-CONTAINING PROTEIN"/>
    <property type="match status" value="1"/>
</dbReference>
<evidence type="ECO:0000313" key="1">
    <source>
        <dbReference type="EMBL" id="KAK4295509.1"/>
    </source>
</evidence>
<evidence type="ECO:0008006" key="3">
    <source>
        <dbReference type="Google" id="ProtNLM"/>
    </source>
</evidence>
<dbReference type="Pfam" id="PF14966">
    <property type="entry name" value="DNA_repr_REX1B"/>
    <property type="match status" value="1"/>
</dbReference>
<reference evidence="1" key="1">
    <citation type="submission" date="2023-11" db="EMBL/GenBank/DDBJ databases">
        <title>Genome assemblies of two species of porcelain crab, Petrolisthes cinctipes and Petrolisthes manimaculis (Anomura: Porcellanidae).</title>
        <authorList>
            <person name="Angst P."/>
        </authorList>
    </citation>
    <scope>NUCLEOTIDE SEQUENCE</scope>
    <source>
        <strain evidence="1">PB745_02</strain>
        <tissue evidence="1">Gill</tissue>
    </source>
</reference>
<dbReference type="Proteomes" id="UP001292094">
    <property type="component" value="Unassembled WGS sequence"/>
</dbReference>
<organism evidence="1 2">
    <name type="scientific">Petrolisthes manimaculis</name>
    <dbReference type="NCBI Taxonomy" id="1843537"/>
    <lineage>
        <taxon>Eukaryota</taxon>
        <taxon>Metazoa</taxon>
        <taxon>Ecdysozoa</taxon>
        <taxon>Arthropoda</taxon>
        <taxon>Crustacea</taxon>
        <taxon>Multicrustacea</taxon>
        <taxon>Malacostraca</taxon>
        <taxon>Eumalacostraca</taxon>
        <taxon>Eucarida</taxon>
        <taxon>Decapoda</taxon>
        <taxon>Pleocyemata</taxon>
        <taxon>Anomura</taxon>
        <taxon>Galatheoidea</taxon>
        <taxon>Porcellanidae</taxon>
        <taxon>Petrolisthes</taxon>
    </lineage>
</organism>
<comment type="caution">
    <text evidence="1">The sequence shown here is derived from an EMBL/GenBank/DDBJ whole genome shotgun (WGS) entry which is preliminary data.</text>
</comment>
<dbReference type="PANTHER" id="PTHR28309">
    <property type="entry name" value="REQUIRED FOR EXCISION 1-B DOMAIN-CONTAINING PROTEIN"/>
    <property type="match status" value="1"/>
</dbReference>
<evidence type="ECO:0000313" key="2">
    <source>
        <dbReference type="Proteomes" id="UP001292094"/>
    </source>
</evidence>
<accession>A0AAE1NSP6</accession>
<dbReference type="AlphaFoldDB" id="A0AAE1NSP6"/>